<evidence type="ECO:0000256" key="5">
    <source>
        <dbReference type="ARBA" id="ARBA00022692"/>
    </source>
</evidence>
<dbReference type="Pfam" id="PF13231">
    <property type="entry name" value="PMT_2"/>
    <property type="match status" value="1"/>
</dbReference>
<dbReference type="EMBL" id="CP158252">
    <property type="protein sequence ID" value="XDJ41740.1"/>
    <property type="molecule type" value="Genomic_DNA"/>
</dbReference>
<keyword evidence="7 8" id="KW-0472">Membrane</keyword>
<name>A0AB39CIM4_9BURK</name>
<keyword evidence="2" id="KW-1003">Cell membrane</keyword>
<feature type="transmembrane region" description="Helical" evidence="8">
    <location>
        <begin position="227"/>
        <end position="246"/>
    </location>
</feature>
<feature type="transmembrane region" description="Helical" evidence="8">
    <location>
        <begin position="101"/>
        <end position="122"/>
    </location>
</feature>
<feature type="transmembrane region" description="Helical" evidence="8">
    <location>
        <begin position="143"/>
        <end position="167"/>
    </location>
</feature>
<keyword evidence="4" id="KW-0808">Transferase</keyword>
<dbReference type="GO" id="GO:0005886">
    <property type="term" value="C:plasma membrane"/>
    <property type="evidence" value="ECO:0007669"/>
    <property type="project" value="UniProtKB-SubCell"/>
</dbReference>
<dbReference type="PANTHER" id="PTHR33908:SF3">
    <property type="entry name" value="UNDECAPRENYL PHOSPHATE-ALPHA-4-AMINO-4-DEOXY-L-ARABINOSE ARABINOSYL TRANSFERASE"/>
    <property type="match status" value="1"/>
</dbReference>
<dbReference type="GO" id="GO:0016763">
    <property type="term" value="F:pentosyltransferase activity"/>
    <property type="evidence" value="ECO:0007669"/>
    <property type="project" value="TreeGrafter"/>
</dbReference>
<feature type="transmembrane region" description="Helical" evidence="8">
    <location>
        <begin position="332"/>
        <end position="362"/>
    </location>
</feature>
<keyword evidence="5 8" id="KW-0812">Transmembrane</keyword>
<dbReference type="InterPro" id="IPR050297">
    <property type="entry name" value="LipidA_mod_glycosyltrf_83"/>
</dbReference>
<reference evidence="10" key="1">
    <citation type="submission" date="2024-05" db="EMBL/GenBank/DDBJ databases">
        <authorList>
            <person name="Luo Y.-C."/>
            <person name="Nicholds J."/>
            <person name="Mortimer T."/>
            <person name="Maboni G."/>
        </authorList>
    </citation>
    <scope>NUCLEOTIDE SEQUENCE</scope>
    <source>
        <strain evidence="10">153920</strain>
    </source>
</reference>
<dbReference type="InterPro" id="IPR038731">
    <property type="entry name" value="RgtA/B/C-like"/>
</dbReference>
<evidence type="ECO:0000313" key="10">
    <source>
        <dbReference type="EMBL" id="XDJ41740.1"/>
    </source>
</evidence>
<feature type="transmembrane region" description="Helical" evidence="8">
    <location>
        <begin position="26"/>
        <end position="45"/>
    </location>
</feature>
<feature type="transmembrane region" description="Helical" evidence="8">
    <location>
        <begin position="187"/>
        <end position="215"/>
    </location>
</feature>
<feature type="transmembrane region" description="Helical" evidence="8">
    <location>
        <begin position="278"/>
        <end position="297"/>
    </location>
</feature>
<dbReference type="PANTHER" id="PTHR33908">
    <property type="entry name" value="MANNOSYLTRANSFERASE YKCB-RELATED"/>
    <property type="match status" value="1"/>
</dbReference>
<protein>
    <submittedName>
        <fullName evidence="10">Glycosyltransferase family 39 protein</fullName>
    </submittedName>
</protein>
<accession>A0AB39CIM4</accession>
<feature type="domain" description="Glycosyltransferase RgtA/B/C/D-like" evidence="9">
    <location>
        <begin position="80"/>
        <end position="244"/>
    </location>
</feature>
<organism evidence="10">
    <name type="scientific">Castellaniella ginsengisoli</name>
    <dbReference type="NCBI Taxonomy" id="546114"/>
    <lineage>
        <taxon>Bacteria</taxon>
        <taxon>Pseudomonadati</taxon>
        <taxon>Pseudomonadota</taxon>
        <taxon>Betaproteobacteria</taxon>
        <taxon>Burkholderiales</taxon>
        <taxon>Alcaligenaceae</taxon>
        <taxon>Castellaniella</taxon>
    </lineage>
</organism>
<dbReference type="RefSeq" id="WP_368643339.1">
    <property type="nucleotide sequence ID" value="NZ_CP158252.1"/>
</dbReference>
<feature type="transmembrane region" description="Helical" evidence="8">
    <location>
        <begin position="382"/>
        <end position="402"/>
    </location>
</feature>
<keyword evidence="6 8" id="KW-1133">Transmembrane helix</keyword>
<evidence type="ECO:0000259" key="9">
    <source>
        <dbReference type="Pfam" id="PF13231"/>
    </source>
</evidence>
<proteinExistence type="predicted"/>
<evidence type="ECO:0000256" key="6">
    <source>
        <dbReference type="ARBA" id="ARBA00022989"/>
    </source>
</evidence>
<evidence type="ECO:0000256" key="7">
    <source>
        <dbReference type="ARBA" id="ARBA00023136"/>
    </source>
</evidence>
<evidence type="ECO:0000256" key="3">
    <source>
        <dbReference type="ARBA" id="ARBA00022676"/>
    </source>
</evidence>
<evidence type="ECO:0000256" key="2">
    <source>
        <dbReference type="ARBA" id="ARBA00022475"/>
    </source>
</evidence>
<comment type="subcellular location">
    <subcellularLocation>
        <location evidence="1">Cell membrane</location>
        <topology evidence="1">Multi-pass membrane protein</topology>
    </subcellularLocation>
</comment>
<dbReference type="GO" id="GO:0009103">
    <property type="term" value="P:lipopolysaccharide biosynthetic process"/>
    <property type="evidence" value="ECO:0007669"/>
    <property type="project" value="UniProtKB-ARBA"/>
</dbReference>
<dbReference type="GO" id="GO:0010041">
    <property type="term" value="P:response to iron(III) ion"/>
    <property type="evidence" value="ECO:0007669"/>
    <property type="project" value="TreeGrafter"/>
</dbReference>
<evidence type="ECO:0000256" key="1">
    <source>
        <dbReference type="ARBA" id="ARBA00004651"/>
    </source>
</evidence>
<sequence>MKLPVFGSRLVDAGESAWQRLQGRRAWPWVALFTFLWLAATTWMYPLLLPDEGRYVGVAWHMLASGDFLTPRLDGLPFFHKPPLFYWLTAASLSVFGDNAWAGRLCSVLAATALVTVFYVFLRRYVGGRAAGRTALILAVQPFLFGGAHYANLDMLVAALMGLTVMAGADAVFRREQLRPDVWALTAMYAAAAAGFLAKGLIGVVLPGGVLFFWLLGRRRYRALGRLLWWPGMLLFLALTLPWMVVMQVRHPGFFDYYIVHQHFQRFLETGFNNPHPFWFYVPVVLGLTLPWSIQLWRWFQPRGPLQTAFVPPAHRIEQVDRRVLRGLMLSWLAVVLVFFSIPASKLVGYVIAVLPPLAWFIQETFEQREESNAPGAGRSLVRHALVAAGLCLLAVAVLVWFPQRSNKPLAQVLAADAAPGDRLVMLDQYAYDVPLYAGWRGPVVAVAHWDDPEVMRGDNWRRELADAAGFAPELGADRLWSPERLQAYLCDPGHATAWLLAWLDEAERYPALSERAPAAQTAKMGLWRIPAAETVNGCGETPNSAPE</sequence>
<keyword evidence="3" id="KW-0328">Glycosyltransferase</keyword>
<gene>
    <name evidence="10" type="ORF">ABRY99_12530</name>
</gene>
<evidence type="ECO:0000256" key="4">
    <source>
        <dbReference type="ARBA" id="ARBA00022679"/>
    </source>
</evidence>
<dbReference type="AlphaFoldDB" id="A0AB39CIM4"/>
<evidence type="ECO:0000256" key="8">
    <source>
        <dbReference type="SAM" id="Phobius"/>
    </source>
</evidence>